<dbReference type="InterPro" id="IPR029052">
    <property type="entry name" value="Metallo-depent_PP-like"/>
</dbReference>
<evidence type="ECO:0000256" key="2">
    <source>
        <dbReference type="SAM" id="SignalP"/>
    </source>
</evidence>
<reference evidence="4" key="1">
    <citation type="submission" date="2020-10" db="EMBL/GenBank/DDBJ databases">
        <authorList>
            <person name="Gilroy R."/>
        </authorList>
    </citation>
    <scope>NUCLEOTIDE SEQUENCE</scope>
    <source>
        <strain evidence="4">B1-3475</strain>
    </source>
</reference>
<protein>
    <submittedName>
        <fullName evidence="4">Metallophosphoesterase</fullName>
    </submittedName>
</protein>
<dbReference type="PROSITE" id="PS00785">
    <property type="entry name" value="5_NUCLEOTIDASE_1"/>
    <property type="match status" value="1"/>
</dbReference>
<dbReference type="Pfam" id="PF00149">
    <property type="entry name" value="Metallophos"/>
    <property type="match status" value="1"/>
</dbReference>
<dbReference type="InterPro" id="IPR006179">
    <property type="entry name" value="5_nucleotidase/apyrase"/>
</dbReference>
<evidence type="ECO:0000259" key="3">
    <source>
        <dbReference type="Pfam" id="PF00149"/>
    </source>
</evidence>
<dbReference type="PROSITE" id="PS00786">
    <property type="entry name" value="5_NUCLEOTIDASE_2"/>
    <property type="match status" value="1"/>
</dbReference>
<dbReference type="Gene3D" id="3.60.21.10">
    <property type="match status" value="1"/>
</dbReference>
<dbReference type="GO" id="GO:0009166">
    <property type="term" value="P:nucleotide catabolic process"/>
    <property type="evidence" value="ECO:0007669"/>
    <property type="project" value="InterPro"/>
</dbReference>
<comment type="caution">
    <text evidence="4">The sequence shown here is derived from an EMBL/GenBank/DDBJ whole genome shotgun (WGS) entry which is preliminary data.</text>
</comment>
<feature type="signal peptide" evidence="2">
    <location>
        <begin position="1"/>
        <end position="20"/>
    </location>
</feature>
<proteinExistence type="inferred from homology"/>
<evidence type="ECO:0000313" key="5">
    <source>
        <dbReference type="Proteomes" id="UP000823617"/>
    </source>
</evidence>
<organism evidence="4 5">
    <name type="scientific">Candidatus Cryptobacteroides intestinigallinarum</name>
    <dbReference type="NCBI Taxonomy" id="2840767"/>
    <lineage>
        <taxon>Bacteria</taxon>
        <taxon>Pseudomonadati</taxon>
        <taxon>Bacteroidota</taxon>
        <taxon>Bacteroidia</taxon>
        <taxon>Bacteroidales</taxon>
        <taxon>Candidatus Cryptobacteroides</taxon>
    </lineage>
</organism>
<reference evidence="4" key="2">
    <citation type="journal article" date="2021" name="PeerJ">
        <title>Extensive microbial diversity within the chicken gut microbiome revealed by metagenomics and culture.</title>
        <authorList>
            <person name="Gilroy R."/>
            <person name="Ravi A."/>
            <person name="Getino M."/>
            <person name="Pursley I."/>
            <person name="Horton D.L."/>
            <person name="Alikhan N.F."/>
            <person name="Baker D."/>
            <person name="Gharbi K."/>
            <person name="Hall N."/>
            <person name="Watson M."/>
            <person name="Adriaenssens E.M."/>
            <person name="Foster-Nyarko E."/>
            <person name="Jarju S."/>
            <person name="Secka A."/>
            <person name="Antonio M."/>
            <person name="Oren A."/>
            <person name="Chaudhuri R.R."/>
            <person name="La Ragione R."/>
            <person name="Hildebrand F."/>
            <person name="Pallen M.J."/>
        </authorList>
    </citation>
    <scope>NUCLEOTIDE SEQUENCE</scope>
    <source>
        <strain evidence="4">B1-3475</strain>
    </source>
</reference>
<evidence type="ECO:0000256" key="1">
    <source>
        <dbReference type="ARBA" id="ARBA00006654"/>
    </source>
</evidence>
<keyword evidence="2" id="KW-0732">Signal</keyword>
<dbReference type="PROSITE" id="PS51257">
    <property type="entry name" value="PROKAR_LIPOPROTEIN"/>
    <property type="match status" value="1"/>
</dbReference>
<dbReference type="Proteomes" id="UP000823617">
    <property type="component" value="Unassembled WGS sequence"/>
</dbReference>
<dbReference type="PANTHER" id="PTHR11575:SF24">
    <property type="entry name" value="5'-NUCLEOTIDASE"/>
    <property type="match status" value="1"/>
</dbReference>
<dbReference type="SUPFAM" id="SSF56300">
    <property type="entry name" value="Metallo-dependent phosphatases"/>
    <property type="match status" value="1"/>
</dbReference>
<dbReference type="GO" id="GO:0046872">
    <property type="term" value="F:metal ion binding"/>
    <property type="evidence" value="ECO:0007669"/>
    <property type="project" value="InterPro"/>
</dbReference>
<dbReference type="PRINTS" id="PR01607">
    <property type="entry name" value="APYRASEFAMLY"/>
</dbReference>
<evidence type="ECO:0000313" key="4">
    <source>
        <dbReference type="EMBL" id="MBO8456433.1"/>
    </source>
</evidence>
<accession>A0A9D9HMB3</accession>
<gene>
    <name evidence="4" type="ORF">IAC08_08560</name>
</gene>
<dbReference type="PANTHER" id="PTHR11575">
    <property type="entry name" value="5'-NUCLEOTIDASE-RELATED"/>
    <property type="match status" value="1"/>
</dbReference>
<feature type="chain" id="PRO_5039440233" evidence="2">
    <location>
        <begin position="21"/>
        <end position="271"/>
    </location>
</feature>
<dbReference type="GO" id="GO:0000166">
    <property type="term" value="F:nucleotide binding"/>
    <property type="evidence" value="ECO:0007669"/>
    <property type="project" value="InterPro"/>
</dbReference>
<dbReference type="InterPro" id="IPR004843">
    <property type="entry name" value="Calcineurin-like_PHP"/>
</dbReference>
<sequence>MKRIILVPILLLIAACGISAQELTIIHTNDTHSHIDPVRSGDEKGLGGVIERAAYVDSVRMADGKRNTLLLDAGDFSQGTSYFSILHGDLEVDLINAMGYDAVCLGNHEFDNGFDELARRLRNLRCPAVCANYTFTSKALSSVVHPYVIVRRGGLKIGIIGLLTDLSRMVEKKIADQTRYLDPVEVTNSYADYLKNTKHCDLVICLSHLGYDEDMDLVSKTRNVDLVIGGHSHTFLEEETLCKDLDGRTVPVVTDGCWGLYAGNVKVKACR</sequence>
<dbReference type="GO" id="GO:0016788">
    <property type="term" value="F:hydrolase activity, acting on ester bonds"/>
    <property type="evidence" value="ECO:0007669"/>
    <property type="project" value="InterPro"/>
</dbReference>
<dbReference type="EMBL" id="JADIMK010000091">
    <property type="protein sequence ID" value="MBO8456433.1"/>
    <property type="molecule type" value="Genomic_DNA"/>
</dbReference>
<dbReference type="AlphaFoldDB" id="A0A9D9HMB3"/>
<comment type="similarity">
    <text evidence="1">Belongs to the 5'-nucleotidase family.</text>
</comment>
<name>A0A9D9HMB3_9BACT</name>
<dbReference type="InterPro" id="IPR006146">
    <property type="entry name" value="5'-Nucleotdase_CS"/>
</dbReference>
<feature type="domain" description="Calcineurin-like phosphoesterase" evidence="3">
    <location>
        <begin position="24"/>
        <end position="234"/>
    </location>
</feature>